<evidence type="ECO:0000313" key="2">
    <source>
        <dbReference type="Proteomes" id="UP000033999"/>
    </source>
</evidence>
<evidence type="ECO:0000313" key="1">
    <source>
        <dbReference type="EMBL" id="KKU07567.1"/>
    </source>
</evidence>
<sequence length="199" mass="22423">EEALAWSIKQDITAFIADHQGINLQTLSEMLGATKFLKFIPSKSRDSSSIWHLEVSAFVEELKAQHRLRAIKMPQAIENTNGTILPPDPGEIATGSGQGIERKAIIPRTRYLIEVLTELRLSYSVHEGRNTPNMLRQLSYQAFEVPEKGLVILVNNEEGNATFIVHHAEENNPTNNWKYFSQLTKDQLKASGQNNLMRA</sequence>
<dbReference type="EMBL" id="LCKX01000009">
    <property type="protein sequence ID" value="KKU07567.1"/>
    <property type="molecule type" value="Genomic_DNA"/>
</dbReference>
<name>A0A0G1MHL5_9BACT</name>
<organism evidence="1 2">
    <name type="scientific">Candidatus Magasanikbacteria bacterium GW2011_GWA2_45_39</name>
    <dbReference type="NCBI Taxonomy" id="1619041"/>
    <lineage>
        <taxon>Bacteria</taxon>
        <taxon>Candidatus Magasanikiibacteriota</taxon>
    </lineage>
</organism>
<gene>
    <name evidence="1" type="ORF">UX10_C0009G0034</name>
</gene>
<protein>
    <submittedName>
        <fullName evidence="1">Uncharacterized protein</fullName>
    </submittedName>
</protein>
<proteinExistence type="predicted"/>
<comment type="caution">
    <text evidence="1">The sequence shown here is derived from an EMBL/GenBank/DDBJ whole genome shotgun (WGS) entry which is preliminary data.</text>
</comment>
<feature type="non-terminal residue" evidence="1">
    <location>
        <position position="1"/>
    </location>
</feature>
<dbReference type="Proteomes" id="UP000033999">
    <property type="component" value="Unassembled WGS sequence"/>
</dbReference>
<dbReference type="AlphaFoldDB" id="A0A0G1MHL5"/>
<reference evidence="1 2" key="1">
    <citation type="journal article" date="2015" name="Nature">
        <title>rRNA introns, odd ribosomes, and small enigmatic genomes across a large radiation of phyla.</title>
        <authorList>
            <person name="Brown C.T."/>
            <person name="Hug L.A."/>
            <person name="Thomas B.C."/>
            <person name="Sharon I."/>
            <person name="Castelle C.J."/>
            <person name="Singh A."/>
            <person name="Wilkins M.J."/>
            <person name="Williams K.H."/>
            <person name="Banfield J.F."/>
        </authorList>
    </citation>
    <scope>NUCLEOTIDE SEQUENCE [LARGE SCALE GENOMIC DNA]</scope>
</reference>
<accession>A0A0G1MHL5</accession>